<comment type="caution">
    <text evidence="1">The sequence shown here is derived from an EMBL/GenBank/DDBJ whole genome shotgun (WGS) entry which is preliminary data.</text>
</comment>
<dbReference type="AlphaFoldDB" id="T0Y0E1"/>
<reference evidence="1" key="1">
    <citation type="submission" date="2013-08" db="EMBL/GenBank/DDBJ databases">
        <authorList>
            <person name="Mendez C."/>
            <person name="Richter M."/>
            <person name="Ferrer M."/>
            <person name="Sanchez J."/>
        </authorList>
    </citation>
    <scope>NUCLEOTIDE SEQUENCE</scope>
</reference>
<feature type="non-terminal residue" evidence="1">
    <location>
        <position position="104"/>
    </location>
</feature>
<dbReference type="EMBL" id="AUZY01013142">
    <property type="protein sequence ID" value="EQD26473.1"/>
    <property type="molecule type" value="Genomic_DNA"/>
</dbReference>
<gene>
    <name evidence="1" type="ORF">B1B_19562</name>
</gene>
<accession>T0Y0E1</accession>
<organism evidence="1">
    <name type="scientific">mine drainage metagenome</name>
    <dbReference type="NCBI Taxonomy" id="410659"/>
    <lineage>
        <taxon>unclassified sequences</taxon>
        <taxon>metagenomes</taxon>
        <taxon>ecological metagenomes</taxon>
    </lineage>
</organism>
<name>T0Y0E1_9ZZZZ</name>
<proteinExistence type="predicted"/>
<evidence type="ECO:0000313" key="1">
    <source>
        <dbReference type="EMBL" id="EQD26473.1"/>
    </source>
</evidence>
<protein>
    <submittedName>
        <fullName evidence="1">Uncharacterized protein</fullName>
    </submittedName>
</protein>
<reference evidence="1" key="2">
    <citation type="journal article" date="2014" name="ISME J.">
        <title>Microbial stratification in low pH oxic and suboxic macroscopic growths along an acid mine drainage.</title>
        <authorList>
            <person name="Mendez-Garcia C."/>
            <person name="Mesa V."/>
            <person name="Sprenger R.R."/>
            <person name="Richter M."/>
            <person name="Diez M.S."/>
            <person name="Solano J."/>
            <person name="Bargiela R."/>
            <person name="Golyshina O.V."/>
            <person name="Manteca A."/>
            <person name="Ramos J.L."/>
            <person name="Gallego J.R."/>
            <person name="Llorente I."/>
            <person name="Martins Dos Santos V.A."/>
            <person name="Jensen O.N."/>
            <person name="Pelaez A.I."/>
            <person name="Sanchez J."/>
            <person name="Ferrer M."/>
        </authorList>
    </citation>
    <scope>NUCLEOTIDE SEQUENCE</scope>
</reference>
<sequence length="104" mass="11523">MPAGAIGAAHERSWRGERGAVYQRLALTVAQQRAIEELVRLSPARKVGKGALRNIRGRLPSKKCQALRLCESHTVERMFLYEQELDPRVAGYVTQVAARPVLSG</sequence>